<dbReference type="PANTHER" id="PTHR30204">
    <property type="entry name" value="REDOX-CYCLING DRUG-SENSING TRANSCRIPTIONAL ACTIVATOR SOXR"/>
    <property type="match status" value="1"/>
</dbReference>
<dbReference type="AlphaFoldDB" id="W0SC78"/>
<dbReference type="InterPro" id="IPR047057">
    <property type="entry name" value="MerR_fam"/>
</dbReference>
<dbReference type="PROSITE" id="PS50937">
    <property type="entry name" value="HTH_MERR_2"/>
    <property type="match status" value="1"/>
</dbReference>
<keyword evidence="1" id="KW-0238">DNA-binding</keyword>
<dbReference type="Proteomes" id="UP000031637">
    <property type="component" value="Chromosome"/>
</dbReference>
<dbReference type="PANTHER" id="PTHR30204:SF58">
    <property type="entry name" value="HTH-TYPE TRANSCRIPTIONAL REGULATOR YFMP"/>
    <property type="match status" value="1"/>
</dbReference>
<dbReference type="STRING" id="1223802.SUTH_00531"/>
<feature type="coiled-coil region" evidence="2">
    <location>
        <begin position="86"/>
        <end position="123"/>
    </location>
</feature>
<name>W0SC78_9PROT</name>
<dbReference type="GO" id="GO:0003700">
    <property type="term" value="F:DNA-binding transcription factor activity"/>
    <property type="evidence" value="ECO:0007669"/>
    <property type="project" value="InterPro"/>
</dbReference>
<dbReference type="Gene3D" id="1.10.1660.10">
    <property type="match status" value="1"/>
</dbReference>
<reference evidence="4 5" key="1">
    <citation type="journal article" date="2014" name="Syst. Appl. Microbiol.">
        <title>Complete genomes of freshwater sulfur oxidizers Sulfuricella denitrificans skB26 and Sulfuritalea hydrogenivorans sk43H: genetic insights into the sulfur oxidation pathway of betaproteobacteria.</title>
        <authorList>
            <person name="Watanabe T."/>
            <person name="Kojima H."/>
            <person name="Fukui M."/>
        </authorList>
    </citation>
    <scope>NUCLEOTIDE SEQUENCE [LARGE SCALE GENOMIC DNA]</scope>
    <source>
        <strain evidence="4">DSM22779</strain>
    </source>
</reference>
<keyword evidence="2" id="KW-0175">Coiled coil</keyword>
<feature type="domain" description="HTH merR-type" evidence="3">
    <location>
        <begin position="6"/>
        <end position="71"/>
    </location>
</feature>
<dbReference type="Pfam" id="PF13411">
    <property type="entry name" value="MerR_1"/>
    <property type="match status" value="1"/>
</dbReference>
<dbReference type="InterPro" id="IPR000551">
    <property type="entry name" value="MerR-type_HTH_dom"/>
</dbReference>
<evidence type="ECO:0000256" key="2">
    <source>
        <dbReference type="SAM" id="Coils"/>
    </source>
</evidence>
<evidence type="ECO:0000256" key="1">
    <source>
        <dbReference type="ARBA" id="ARBA00023125"/>
    </source>
</evidence>
<dbReference type="SUPFAM" id="SSF46955">
    <property type="entry name" value="Putative DNA-binding domain"/>
    <property type="match status" value="1"/>
</dbReference>
<dbReference type="RefSeq" id="WP_041101496.1">
    <property type="nucleotide sequence ID" value="NZ_AP012547.1"/>
</dbReference>
<evidence type="ECO:0000313" key="5">
    <source>
        <dbReference type="Proteomes" id="UP000031637"/>
    </source>
</evidence>
<dbReference type="KEGG" id="shd:SUTH_00531"/>
<dbReference type="SMART" id="SM00422">
    <property type="entry name" value="HTH_MERR"/>
    <property type="match status" value="1"/>
</dbReference>
<keyword evidence="5" id="KW-1185">Reference proteome</keyword>
<dbReference type="HOGENOM" id="CLU_060077_3_1_4"/>
<proteinExistence type="predicted"/>
<evidence type="ECO:0000313" key="4">
    <source>
        <dbReference type="EMBL" id="BAO28345.1"/>
    </source>
</evidence>
<dbReference type="GO" id="GO:0003677">
    <property type="term" value="F:DNA binding"/>
    <property type="evidence" value="ECO:0007669"/>
    <property type="project" value="UniProtKB-KW"/>
</dbReference>
<sequence>MNETQTITELAREFGVTTRAIRYWESHGLVSPAREGGNRIYSKRDQTRLKLALRGKRLGLSLAEIKDLIDMYDTAEDESSQLLSFLGALAQRRAALEQQRDDIQAVLKEIARFERQCREMLKSDEGKSASRSRPKKQPR</sequence>
<organism evidence="4 5">
    <name type="scientific">Sulfuritalea hydrogenivorans sk43H</name>
    <dbReference type="NCBI Taxonomy" id="1223802"/>
    <lineage>
        <taxon>Bacteria</taxon>
        <taxon>Pseudomonadati</taxon>
        <taxon>Pseudomonadota</taxon>
        <taxon>Betaproteobacteria</taxon>
        <taxon>Nitrosomonadales</taxon>
        <taxon>Sterolibacteriaceae</taxon>
        <taxon>Sulfuritalea</taxon>
    </lineage>
</organism>
<evidence type="ECO:0000259" key="3">
    <source>
        <dbReference type="PROSITE" id="PS50937"/>
    </source>
</evidence>
<accession>W0SC78</accession>
<protein>
    <submittedName>
        <fullName evidence="4">Putative transcriptional regulator</fullName>
    </submittedName>
</protein>
<dbReference type="InterPro" id="IPR009061">
    <property type="entry name" value="DNA-bd_dom_put_sf"/>
</dbReference>
<gene>
    <name evidence="4" type="ORF">SUTH_00531</name>
</gene>
<dbReference type="CDD" id="cd04776">
    <property type="entry name" value="HTH_GnyR"/>
    <property type="match status" value="1"/>
</dbReference>
<dbReference type="OrthoDB" id="9803659at2"/>
<dbReference type="EMBL" id="AP012547">
    <property type="protein sequence ID" value="BAO28345.1"/>
    <property type="molecule type" value="Genomic_DNA"/>
</dbReference>